<protein>
    <submittedName>
        <fullName evidence="8">FUSC family protein</fullName>
    </submittedName>
</protein>
<feature type="transmembrane region" description="Helical" evidence="6">
    <location>
        <begin position="103"/>
        <end position="120"/>
    </location>
</feature>
<keyword evidence="2 6" id="KW-0812">Transmembrane</keyword>
<proteinExistence type="predicted"/>
<name>A0ABT1G0S1_9CORY</name>
<feature type="region of interest" description="Disordered" evidence="5">
    <location>
        <begin position="316"/>
        <end position="340"/>
    </location>
</feature>
<feature type="transmembrane region" description="Helical" evidence="6">
    <location>
        <begin position="29"/>
        <end position="47"/>
    </location>
</feature>
<gene>
    <name evidence="8" type="ORF">M5J20_05365</name>
</gene>
<evidence type="ECO:0000256" key="4">
    <source>
        <dbReference type="ARBA" id="ARBA00023136"/>
    </source>
</evidence>
<feature type="domain" description="Integral membrane bound transporter" evidence="7">
    <location>
        <begin position="43"/>
        <end position="165"/>
    </location>
</feature>
<dbReference type="InterPro" id="IPR049453">
    <property type="entry name" value="Memb_transporter_dom"/>
</dbReference>
<feature type="compositionally biased region" description="Gly residues" evidence="5">
    <location>
        <begin position="323"/>
        <end position="340"/>
    </location>
</feature>
<evidence type="ECO:0000259" key="7">
    <source>
        <dbReference type="Pfam" id="PF13515"/>
    </source>
</evidence>
<keyword evidence="3 6" id="KW-1133">Transmembrane helix</keyword>
<feature type="transmembrane region" description="Helical" evidence="6">
    <location>
        <begin position="53"/>
        <end position="71"/>
    </location>
</feature>
<evidence type="ECO:0000256" key="1">
    <source>
        <dbReference type="ARBA" id="ARBA00004141"/>
    </source>
</evidence>
<dbReference type="EMBL" id="JAMFTQ010000004">
    <property type="protein sequence ID" value="MCP1387616.1"/>
    <property type="molecule type" value="Genomic_DNA"/>
</dbReference>
<evidence type="ECO:0000256" key="2">
    <source>
        <dbReference type="ARBA" id="ARBA00022692"/>
    </source>
</evidence>
<feature type="transmembrane region" description="Helical" evidence="6">
    <location>
        <begin position="156"/>
        <end position="176"/>
    </location>
</feature>
<evidence type="ECO:0000313" key="8">
    <source>
        <dbReference type="EMBL" id="MCP1387616.1"/>
    </source>
</evidence>
<feature type="transmembrane region" description="Helical" evidence="6">
    <location>
        <begin position="78"/>
        <end position="97"/>
    </location>
</feature>
<organism evidence="8 9">
    <name type="scientific">Corynebacterium stercoris</name>
    <dbReference type="NCBI Taxonomy" id="2943490"/>
    <lineage>
        <taxon>Bacteria</taxon>
        <taxon>Bacillati</taxon>
        <taxon>Actinomycetota</taxon>
        <taxon>Actinomycetes</taxon>
        <taxon>Mycobacteriales</taxon>
        <taxon>Corynebacteriaceae</taxon>
        <taxon>Corynebacterium</taxon>
    </lineage>
</organism>
<accession>A0ABT1G0S1</accession>
<reference evidence="8" key="1">
    <citation type="submission" date="2022-05" db="EMBL/GenBank/DDBJ databases">
        <title>Corynebacterium sp. TA-R-1 sp. nov., isolated from human feces.</title>
        <authorList>
            <person name="Shamsuzzaman M."/>
            <person name="Dahal R.H."/>
        </authorList>
    </citation>
    <scope>NUCLEOTIDE SEQUENCE</scope>
    <source>
        <strain evidence="8">TA-R-1</strain>
    </source>
</reference>
<evidence type="ECO:0000256" key="3">
    <source>
        <dbReference type="ARBA" id="ARBA00022989"/>
    </source>
</evidence>
<evidence type="ECO:0000256" key="5">
    <source>
        <dbReference type="SAM" id="MobiDB-lite"/>
    </source>
</evidence>
<dbReference type="Proteomes" id="UP001204000">
    <property type="component" value="Unassembled WGS sequence"/>
</dbReference>
<comment type="caution">
    <text evidence="8">The sequence shown here is derived from an EMBL/GenBank/DDBJ whole genome shotgun (WGS) entry which is preliminary data.</text>
</comment>
<evidence type="ECO:0000313" key="9">
    <source>
        <dbReference type="Proteomes" id="UP001204000"/>
    </source>
</evidence>
<keyword evidence="4 6" id="KW-0472">Membrane</keyword>
<keyword evidence="9" id="KW-1185">Reference proteome</keyword>
<evidence type="ECO:0000256" key="6">
    <source>
        <dbReference type="SAM" id="Phobius"/>
    </source>
</evidence>
<dbReference type="Pfam" id="PF13515">
    <property type="entry name" value="FUSC_2"/>
    <property type="match status" value="1"/>
</dbReference>
<comment type="subcellular location">
    <subcellularLocation>
        <location evidence="1">Membrane</location>
        <topology evidence="1">Multi-pass membrane protein</topology>
    </subcellularLocation>
</comment>
<sequence length="440" mass="46303">MPQQRMSTRDRLRAVDKSVQARLRRVRRGFIPIMQTAIAAGVAYWISKDLIDHERPFFAPIAVVLIIGVTSGDRISKAADIALGCILGVLVGDLLFYRLGDGGWQIAVIVGGSLLIASFFSKSQLLINQVAIGSILIATIMPPGAEVTGIDRTIDAFVGCTVALLTLALIPTGPMASARAEISHIMGLMSSVLDDVAEGLRTGNPECIREALDLIRGTQSRIDSMSAAIQSGEETSKLSPFLWGQRRYINSLALVIPPVDNAVRTTRVLARRALVLCEDDDTVTDLQISLIDECSQVCLEISEMYDIDAARGRRGRSTAGDVEAGGGAGSDDGAGGDGAGAGAGGIDGRVGGQAVMIPRLVNQLRGVAQRSGMEVVEGAYAGGGSADRPEPVLSAYAILAQTRSLVVDLLQVCGMSRESALAALAPTSTTPHVPPEQFEL</sequence>